<keyword evidence="2" id="KW-0805">Transcription regulation</keyword>
<keyword evidence="8" id="KW-1185">Reference proteome</keyword>
<dbReference type="Proteomes" id="UP000625527">
    <property type="component" value="Unassembled WGS sequence"/>
</dbReference>
<feature type="compositionally biased region" description="Low complexity" evidence="5">
    <location>
        <begin position="299"/>
        <end position="312"/>
    </location>
</feature>
<feature type="domain" description="HTH lysR-type" evidence="6">
    <location>
        <begin position="1"/>
        <end position="58"/>
    </location>
</feature>
<protein>
    <submittedName>
        <fullName evidence="7">LysR family transcriptional regulator</fullName>
    </submittedName>
</protein>
<dbReference type="Pfam" id="PF03466">
    <property type="entry name" value="LysR_substrate"/>
    <property type="match status" value="1"/>
</dbReference>
<reference evidence="7 8" key="1">
    <citation type="submission" date="2020-10" db="EMBL/GenBank/DDBJ databases">
        <title>Myceligenerans pegani sp. nov., an endophytic actinomycete isolated from Peganum harmala L. in Xinjiang, China.</title>
        <authorList>
            <person name="Xin L."/>
        </authorList>
    </citation>
    <scope>NUCLEOTIDE SEQUENCE [LARGE SCALE GENOMIC DNA]</scope>
    <source>
        <strain evidence="7 8">TRM65318</strain>
    </source>
</reference>
<dbReference type="PROSITE" id="PS50931">
    <property type="entry name" value="HTH_LYSR"/>
    <property type="match status" value="1"/>
</dbReference>
<keyword evidence="3" id="KW-0238">DNA-binding</keyword>
<proteinExistence type="inferred from homology"/>
<dbReference type="Pfam" id="PF00126">
    <property type="entry name" value="HTH_1"/>
    <property type="match status" value="1"/>
</dbReference>
<sequence length="312" mass="33167">MDIHRLQYFVAVADEGGFTPAAHRLRTSQSTVSAGVRALERELGTRLFVRTTRHVELSVAGASALPAARAALRAAAQVRDAARSATGLQGRLRLGVFGASPLVDVPAFAGRFHARYPAVSLIVESSPTGFAGLADDVRSGRLDLAFTGLPVADLEGLRYRELVVDEFVAILPPGHDLEHHEAVGLEDLVRHPFVDNPAGFGNRLVLERELAARALWRDVVVEVPETESVLRFVGAGLGVAALPRSAAGAMPGTSRRPLTERLPFASAVVSRSEPTRLVGAALRLLETSVRPQEAPPSTPTTEPTGTSKYVSG</sequence>
<dbReference type="InterPro" id="IPR005119">
    <property type="entry name" value="LysR_subst-bd"/>
</dbReference>
<dbReference type="Gene3D" id="3.40.190.290">
    <property type="match status" value="1"/>
</dbReference>
<dbReference type="PANTHER" id="PTHR30346:SF30">
    <property type="entry name" value="SMALL NEUTRAL PROTEASE REGULATORY PROTEIN"/>
    <property type="match status" value="1"/>
</dbReference>
<dbReference type="InterPro" id="IPR000847">
    <property type="entry name" value="LysR_HTH_N"/>
</dbReference>
<dbReference type="EMBL" id="JADAQT010000111">
    <property type="protein sequence ID" value="MBE1878788.1"/>
    <property type="molecule type" value="Genomic_DNA"/>
</dbReference>
<evidence type="ECO:0000256" key="3">
    <source>
        <dbReference type="ARBA" id="ARBA00023125"/>
    </source>
</evidence>
<evidence type="ECO:0000313" key="8">
    <source>
        <dbReference type="Proteomes" id="UP000625527"/>
    </source>
</evidence>
<comment type="similarity">
    <text evidence="1">Belongs to the LysR transcriptional regulatory family.</text>
</comment>
<dbReference type="PRINTS" id="PR00039">
    <property type="entry name" value="HTHLYSR"/>
</dbReference>
<name>A0ABR9N559_9MICO</name>
<dbReference type="InterPro" id="IPR036388">
    <property type="entry name" value="WH-like_DNA-bd_sf"/>
</dbReference>
<evidence type="ECO:0000256" key="2">
    <source>
        <dbReference type="ARBA" id="ARBA00023015"/>
    </source>
</evidence>
<evidence type="ECO:0000256" key="4">
    <source>
        <dbReference type="ARBA" id="ARBA00023163"/>
    </source>
</evidence>
<dbReference type="InterPro" id="IPR036390">
    <property type="entry name" value="WH_DNA-bd_sf"/>
</dbReference>
<organism evidence="7 8">
    <name type="scientific">Myceligenerans pegani</name>
    <dbReference type="NCBI Taxonomy" id="2776917"/>
    <lineage>
        <taxon>Bacteria</taxon>
        <taxon>Bacillati</taxon>
        <taxon>Actinomycetota</taxon>
        <taxon>Actinomycetes</taxon>
        <taxon>Micrococcales</taxon>
        <taxon>Promicromonosporaceae</taxon>
        <taxon>Myceligenerans</taxon>
    </lineage>
</organism>
<evidence type="ECO:0000313" key="7">
    <source>
        <dbReference type="EMBL" id="MBE1878788.1"/>
    </source>
</evidence>
<dbReference type="Gene3D" id="1.10.10.10">
    <property type="entry name" value="Winged helix-like DNA-binding domain superfamily/Winged helix DNA-binding domain"/>
    <property type="match status" value="1"/>
</dbReference>
<feature type="region of interest" description="Disordered" evidence="5">
    <location>
        <begin position="287"/>
        <end position="312"/>
    </location>
</feature>
<accession>A0ABR9N559</accession>
<gene>
    <name evidence="7" type="ORF">IHE71_24130</name>
</gene>
<dbReference type="SUPFAM" id="SSF46785">
    <property type="entry name" value="Winged helix' DNA-binding domain"/>
    <property type="match status" value="1"/>
</dbReference>
<evidence type="ECO:0000256" key="5">
    <source>
        <dbReference type="SAM" id="MobiDB-lite"/>
    </source>
</evidence>
<evidence type="ECO:0000256" key="1">
    <source>
        <dbReference type="ARBA" id="ARBA00009437"/>
    </source>
</evidence>
<evidence type="ECO:0000259" key="6">
    <source>
        <dbReference type="PROSITE" id="PS50931"/>
    </source>
</evidence>
<dbReference type="SUPFAM" id="SSF53850">
    <property type="entry name" value="Periplasmic binding protein-like II"/>
    <property type="match status" value="1"/>
</dbReference>
<keyword evidence="4" id="KW-0804">Transcription</keyword>
<dbReference type="PANTHER" id="PTHR30346">
    <property type="entry name" value="TRANSCRIPTIONAL DUAL REGULATOR HCAR-RELATED"/>
    <property type="match status" value="1"/>
</dbReference>
<dbReference type="RefSeq" id="WP_192865350.1">
    <property type="nucleotide sequence ID" value="NZ_JADAQT010000111.1"/>
</dbReference>
<comment type="caution">
    <text evidence="7">The sequence shown here is derived from an EMBL/GenBank/DDBJ whole genome shotgun (WGS) entry which is preliminary data.</text>
</comment>